<keyword evidence="3" id="KW-0808">Transferase</keyword>
<keyword evidence="4" id="KW-1185">Reference proteome</keyword>
<evidence type="ECO:0000313" key="3">
    <source>
        <dbReference type="EMBL" id="QJR34122.1"/>
    </source>
</evidence>
<dbReference type="AlphaFoldDB" id="A0A6M4IM75"/>
<proteinExistence type="predicted"/>
<dbReference type="RefSeq" id="WP_171223548.1">
    <property type="nucleotide sequence ID" value="NZ_CP053085.1"/>
</dbReference>
<dbReference type="PANTHER" id="PTHR12526">
    <property type="entry name" value="GLYCOSYLTRANSFERASE"/>
    <property type="match status" value="1"/>
</dbReference>
<dbReference type="Pfam" id="PF00534">
    <property type="entry name" value="Glycos_transf_1"/>
    <property type="match status" value="1"/>
</dbReference>
<evidence type="ECO:0000313" key="4">
    <source>
        <dbReference type="Proteomes" id="UP000500938"/>
    </source>
</evidence>
<accession>A0A6M4IM75</accession>
<dbReference type="Gene3D" id="3.40.50.2000">
    <property type="entry name" value="Glycogen Phosphorylase B"/>
    <property type="match status" value="2"/>
</dbReference>
<dbReference type="KEGG" id="ggr:HKW67_00630"/>
<evidence type="ECO:0000259" key="2">
    <source>
        <dbReference type="Pfam" id="PF13439"/>
    </source>
</evidence>
<dbReference type="SUPFAM" id="SSF53756">
    <property type="entry name" value="UDP-Glycosyltransferase/glycogen phosphorylase"/>
    <property type="match status" value="1"/>
</dbReference>
<organism evidence="3 4">
    <name type="scientific">Gemmatimonas groenlandica</name>
    <dbReference type="NCBI Taxonomy" id="2732249"/>
    <lineage>
        <taxon>Bacteria</taxon>
        <taxon>Pseudomonadati</taxon>
        <taxon>Gemmatimonadota</taxon>
        <taxon>Gemmatimonadia</taxon>
        <taxon>Gemmatimonadales</taxon>
        <taxon>Gemmatimonadaceae</taxon>
        <taxon>Gemmatimonas</taxon>
    </lineage>
</organism>
<dbReference type="Proteomes" id="UP000500938">
    <property type="component" value="Chromosome"/>
</dbReference>
<dbReference type="EMBL" id="CP053085">
    <property type="protein sequence ID" value="QJR34122.1"/>
    <property type="molecule type" value="Genomic_DNA"/>
</dbReference>
<feature type="domain" description="Glycosyltransferase subfamily 4-like N-terminal" evidence="2">
    <location>
        <begin position="32"/>
        <end position="196"/>
    </location>
</feature>
<sequence>MNATMSDRAVTRNPSAAPSQLRVMMLLGGLGIGGAETQAIALAAGLQRDGHTVELVALADGALRPMAESLGLTLHVMPRVAGLALTAIPALTRRLSASQPQVVYAFLEVQWLLALAAVSRLPRARRPRVVLGLRTSDYDARPTQLKARVVRTLAKYSSPRADLLIANSRAGLDSYRLVVPDAPHGVVVPNGIDVTRFVPSAPSREHWRRTWSIPTDAAVVGHVGRLDPVKDHELLLRAFAVACVRDLPCHLVCVGHGDPERVDSLERIAESLGIASRVHFVGGQADASTIYPAFDILALTSRREGFPNVVAEAMSCGVPAIVTNCGASADIVSGLGEVAPVGDADAFAMGLSRLLVRRSSALAQDNRTHIVSNFSLGAAASRTAAALQSLFQVNTV</sequence>
<dbReference type="Pfam" id="PF13439">
    <property type="entry name" value="Glyco_transf_4"/>
    <property type="match status" value="1"/>
</dbReference>
<evidence type="ECO:0000259" key="1">
    <source>
        <dbReference type="Pfam" id="PF00534"/>
    </source>
</evidence>
<feature type="domain" description="Glycosyl transferase family 1" evidence="1">
    <location>
        <begin position="204"/>
        <end position="358"/>
    </location>
</feature>
<dbReference type="InterPro" id="IPR001296">
    <property type="entry name" value="Glyco_trans_1"/>
</dbReference>
<dbReference type="GO" id="GO:0016757">
    <property type="term" value="F:glycosyltransferase activity"/>
    <property type="evidence" value="ECO:0007669"/>
    <property type="project" value="UniProtKB-ARBA"/>
</dbReference>
<name>A0A6M4IM75_9BACT</name>
<dbReference type="InterPro" id="IPR028098">
    <property type="entry name" value="Glyco_trans_4-like_N"/>
</dbReference>
<reference evidence="3 4" key="1">
    <citation type="submission" date="2020-05" db="EMBL/GenBank/DDBJ databases">
        <title>Complete genome sequence of Gemmatimonas greenlandica TET16.</title>
        <authorList>
            <person name="Zeng Y."/>
        </authorList>
    </citation>
    <scope>NUCLEOTIDE SEQUENCE [LARGE SCALE GENOMIC DNA]</scope>
    <source>
        <strain evidence="3 4">TET16</strain>
    </source>
</reference>
<protein>
    <submittedName>
        <fullName evidence="3">Glycosyltransferase</fullName>
    </submittedName>
</protein>
<gene>
    <name evidence="3" type="ORF">HKW67_00630</name>
</gene>